<feature type="compositionally biased region" description="Basic and acidic residues" evidence="7">
    <location>
        <begin position="403"/>
        <end position="415"/>
    </location>
</feature>
<organism evidence="9 10">
    <name type="scientific">Viridothelium virens</name>
    <name type="common">Speckled blister lichen</name>
    <name type="synonym">Trypethelium virens</name>
    <dbReference type="NCBI Taxonomy" id="1048519"/>
    <lineage>
        <taxon>Eukaryota</taxon>
        <taxon>Fungi</taxon>
        <taxon>Dikarya</taxon>
        <taxon>Ascomycota</taxon>
        <taxon>Pezizomycotina</taxon>
        <taxon>Dothideomycetes</taxon>
        <taxon>Dothideomycetes incertae sedis</taxon>
        <taxon>Trypetheliales</taxon>
        <taxon>Trypetheliaceae</taxon>
        <taxon>Viridothelium</taxon>
    </lineage>
</organism>
<dbReference type="CDD" id="cd12285">
    <property type="entry name" value="RRM3_RBM39_like"/>
    <property type="match status" value="1"/>
</dbReference>
<evidence type="ECO:0000256" key="5">
    <source>
        <dbReference type="ARBA" id="ARBA00023187"/>
    </source>
</evidence>
<keyword evidence="5" id="KW-0508">mRNA splicing</keyword>
<keyword evidence="3" id="KW-0677">Repeat</keyword>
<dbReference type="SMART" id="SM00360">
    <property type="entry name" value="RRM"/>
    <property type="match status" value="2"/>
</dbReference>
<sequence length="415" mass="46264">MAASPGSPRGIPPPADGLSAARVAFPRTMEEFENDSRVSFSKLDNKYILEEDDGSEWEWQAGVGSNAAMGEGRWVPLVDADLLERQQQAYAAPEVSEKADTANDKKRKHSSGDGAVTKQHKAASTTRQRKNTAIYISKLPLDTDEEEVRSTFSRFGIIADEIDSGKPRIKLYTDDNGKFKGDALVVYFKPESIQIAIDMMDRAQFRPGVNGTEVGVKEADFSYKRVKTTDAEDKLDANNAGKDPKNKAHTNKDIQKIKKRTQAMNNKLADWDDDDPQVMPETSSRFDKVVVMKHMFTLDELAEDSSAVLDIKEDVREECAKLGDVTNVVLYDREPDGVITVRFGNAEAAKACVRKMDGRYFSMQTVEAYIATGPEKFKKSAKKAGPNDEDEDTRLDEFGDWLEEGHDTKLGDEIR</sequence>
<dbReference type="InterPro" id="IPR034392">
    <property type="entry name" value="TatSF1-like_RRM1"/>
</dbReference>
<evidence type="ECO:0000256" key="1">
    <source>
        <dbReference type="ARBA" id="ARBA00007747"/>
    </source>
</evidence>
<evidence type="ECO:0000256" key="6">
    <source>
        <dbReference type="PROSITE-ProRule" id="PRU00176"/>
    </source>
</evidence>
<evidence type="ECO:0000259" key="8">
    <source>
        <dbReference type="PROSITE" id="PS50102"/>
    </source>
</evidence>
<gene>
    <name evidence="9" type="ORF">EV356DRAFT_451874</name>
</gene>
<evidence type="ECO:0000313" key="10">
    <source>
        <dbReference type="Proteomes" id="UP000800092"/>
    </source>
</evidence>
<dbReference type="GO" id="GO:0003723">
    <property type="term" value="F:RNA binding"/>
    <property type="evidence" value="ECO:0007669"/>
    <property type="project" value="UniProtKB-UniRule"/>
</dbReference>
<keyword evidence="4 6" id="KW-0694">RNA-binding</keyword>
<dbReference type="Proteomes" id="UP000800092">
    <property type="component" value="Unassembled WGS sequence"/>
</dbReference>
<dbReference type="PANTHER" id="PTHR15608:SF0">
    <property type="entry name" value="HIV TAT-SPECIFIC FACTOR 1"/>
    <property type="match status" value="1"/>
</dbReference>
<dbReference type="PANTHER" id="PTHR15608">
    <property type="entry name" value="SPLICING FACTOR U2AF-ASSOCIATED PROTEIN 2"/>
    <property type="match status" value="1"/>
</dbReference>
<keyword evidence="10" id="KW-1185">Reference proteome</keyword>
<dbReference type="CDD" id="cd12281">
    <property type="entry name" value="RRM1_TatSF1_like"/>
    <property type="match status" value="1"/>
</dbReference>
<keyword evidence="2" id="KW-0507">mRNA processing</keyword>
<dbReference type="AlphaFoldDB" id="A0A6A6H0H2"/>
<dbReference type="InterPro" id="IPR034393">
    <property type="entry name" value="TatSF1-like"/>
</dbReference>
<dbReference type="GO" id="GO:0005684">
    <property type="term" value="C:U2-type spliceosomal complex"/>
    <property type="evidence" value="ECO:0007669"/>
    <property type="project" value="TreeGrafter"/>
</dbReference>
<dbReference type="SUPFAM" id="SSF54928">
    <property type="entry name" value="RNA-binding domain, RBD"/>
    <property type="match status" value="1"/>
</dbReference>
<name>A0A6A6H0H2_VIRVR</name>
<feature type="compositionally biased region" description="Acidic residues" evidence="7">
    <location>
        <begin position="387"/>
        <end position="402"/>
    </location>
</feature>
<dbReference type="InterPro" id="IPR012677">
    <property type="entry name" value="Nucleotide-bd_a/b_plait_sf"/>
</dbReference>
<feature type="compositionally biased region" description="Basic and acidic residues" evidence="7">
    <location>
        <begin position="95"/>
        <end position="104"/>
    </location>
</feature>
<dbReference type="InterPro" id="IPR000504">
    <property type="entry name" value="RRM_dom"/>
</dbReference>
<dbReference type="EMBL" id="ML991826">
    <property type="protein sequence ID" value="KAF2231515.1"/>
    <property type="molecule type" value="Genomic_DNA"/>
</dbReference>
<accession>A0A6A6H0H2</accession>
<evidence type="ECO:0000256" key="2">
    <source>
        <dbReference type="ARBA" id="ARBA00022664"/>
    </source>
</evidence>
<evidence type="ECO:0000256" key="4">
    <source>
        <dbReference type="ARBA" id="ARBA00022884"/>
    </source>
</evidence>
<dbReference type="GO" id="GO:0005686">
    <property type="term" value="C:U2 snRNP"/>
    <property type="evidence" value="ECO:0007669"/>
    <property type="project" value="TreeGrafter"/>
</dbReference>
<feature type="region of interest" description="Disordered" evidence="7">
    <location>
        <begin position="377"/>
        <end position="415"/>
    </location>
</feature>
<dbReference type="Gene3D" id="3.30.70.330">
    <property type="match status" value="2"/>
</dbReference>
<evidence type="ECO:0000313" key="9">
    <source>
        <dbReference type="EMBL" id="KAF2231515.1"/>
    </source>
</evidence>
<evidence type="ECO:0000256" key="3">
    <source>
        <dbReference type="ARBA" id="ARBA00022737"/>
    </source>
</evidence>
<feature type="region of interest" description="Disordered" evidence="7">
    <location>
        <begin position="89"/>
        <end position="127"/>
    </location>
</feature>
<reference evidence="9" key="1">
    <citation type="journal article" date="2020" name="Stud. Mycol.">
        <title>101 Dothideomycetes genomes: a test case for predicting lifestyles and emergence of pathogens.</title>
        <authorList>
            <person name="Haridas S."/>
            <person name="Albert R."/>
            <person name="Binder M."/>
            <person name="Bloem J."/>
            <person name="Labutti K."/>
            <person name="Salamov A."/>
            <person name="Andreopoulos B."/>
            <person name="Baker S."/>
            <person name="Barry K."/>
            <person name="Bills G."/>
            <person name="Bluhm B."/>
            <person name="Cannon C."/>
            <person name="Castanera R."/>
            <person name="Culley D."/>
            <person name="Daum C."/>
            <person name="Ezra D."/>
            <person name="Gonzalez J."/>
            <person name="Henrissat B."/>
            <person name="Kuo A."/>
            <person name="Liang C."/>
            <person name="Lipzen A."/>
            <person name="Lutzoni F."/>
            <person name="Magnuson J."/>
            <person name="Mondo S."/>
            <person name="Nolan M."/>
            <person name="Ohm R."/>
            <person name="Pangilinan J."/>
            <person name="Park H.-J."/>
            <person name="Ramirez L."/>
            <person name="Alfaro M."/>
            <person name="Sun H."/>
            <person name="Tritt A."/>
            <person name="Yoshinaga Y."/>
            <person name="Zwiers L.-H."/>
            <person name="Turgeon B."/>
            <person name="Goodwin S."/>
            <person name="Spatafora J."/>
            <person name="Crous P."/>
            <person name="Grigoriev I."/>
        </authorList>
    </citation>
    <scope>NUCLEOTIDE SEQUENCE</scope>
    <source>
        <strain evidence="9">Tuck. ex Michener</strain>
    </source>
</reference>
<proteinExistence type="inferred from homology"/>
<dbReference type="Pfam" id="PF00076">
    <property type="entry name" value="RRM_1"/>
    <property type="match status" value="2"/>
</dbReference>
<dbReference type="OrthoDB" id="10258585at2759"/>
<comment type="similarity">
    <text evidence="1">Belongs to the HTATSF1 family.</text>
</comment>
<dbReference type="GO" id="GO:0000398">
    <property type="term" value="P:mRNA splicing, via spliceosome"/>
    <property type="evidence" value="ECO:0007669"/>
    <property type="project" value="InterPro"/>
</dbReference>
<dbReference type="PROSITE" id="PS50102">
    <property type="entry name" value="RRM"/>
    <property type="match status" value="1"/>
</dbReference>
<protein>
    <submittedName>
        <fullName evidence="9">Nuclear mRNA splicing factor-associated protein</fullName>
    </submittedName>
</protein>
<dbReference type="FunFam" id="3.30.70.330:FF:000105">
    <property type="entry name" value="HIV Tat-specific factor 1 homolog"/>
    <property type="match status" value="1"/>
</dbReference>
<dbReference type="InterPro" id="IPR035979">
    <property type="entry name" value="RBD_domain_sf"/>
</dbReference>
<evidence type="ECO:0000256" key="7">
    <source>
        <dbReference type="SAM" id="MobiDB-lite"/>
    </source>
</evidence>
<feature type="domain" description="RRM" evidence="8">
    <location>
        <begin position="132"/>
        <end position="221"/>
    </location>
</feature>